<dbReference type="EMBL" id="AP018515">
    <property type="protein sequence ID" value="BBC80271.1"/>
    <property type="molecule type" value="Genomic_DNA"/>
</dbReference>
<organism evidence="1 2">
    <name type="scientific">Acetobacter orientalis</name>
    <dbReference type="NCBI Taxonomy" id="146474"/>
    <lineage>
        <taxon>Bacteria</taxon>
        <taxon>Pseudomonadati</taxon>
        <taxon>Pseudomonadota</taxon>
        <taxon>Alphaproteobacteria</taxon>
        <taxon>Acetobacterales</taxon>
        <taxon>Acetobacteraceae</taxon>
        <taxon>Acetobacter</taxon>
    </lineage>
</organism>
<proteinExistence type="predicted"/>
<protein>
    <submittedName>
        <fullName evidence="1">Uncharacterized protein</fullName>
    </submittedName>
</protein>
<evidence type="ECO:0000313" key="1">
    <source>
        <dbReference type="EMBL" id="BBC80271.1"/>
    </source>
</evidence>
<sequence length="280" mass="29117">MSTITGRLYIGGISVNTFRLNEIPASTNWVVQNFATDAPTIFQAVGSNPYVLNFEGIIPVSVGGLIGLAIDMVLSESPFSMRDEIEKQLTTKNTITLQHPNRGNFQGVLKQLEVTDSVEDRENVYIRGIFIGNKSGSTLSGIGLSLVSSVVSQELSGTGFGVVADAYNDALSLSDASVGQKINTIAGVAGSFSTGLKNGLPALVTGGAIKIASVSGIDSLLGSGNTLGRYLQNNSVSDAIKGSIDTTNLSTSGIVKAVTNAQITNQQNNLAALNNKLSTT</sequence>
<accession>A0A2Z5ZIG0</accession>
<reference evidence="1 2" key="1">
    <citation type="submission" date="2018-02" db="EMBL/GenBank/DDBJ databases">
        <title>Acetobacter orientalis genome.</title>
        <authorList>
            <person name="Nakashima N."/>
            <person name="Tamura T."/>
        </authorList>
    </citation>
    <scope>NUCLEOTIDE SEQUENCE [LARGE SCALE GENOMIC DNA]</scope>
    <source>
        <strain evidence="1 2">FAN1</strain>
    </source>
</reference>
<dbReference type="AlphaFoldDB" id="A0A2Z5ZIG0"/>
<evidence type="ECO:0000313" key="2">
    <source>
        <dbReference type="Proteomes" id="UP000270034"/>
    </source>
</evidence>
<dbReference type="KEGG" id="aot:AcetOri_orf02876"/>
<gene>
    <name evidence="1" type="ORF">AcetOrient_orf02876</name>
</gene>
<dbReference type="Proteomes" id="UP000270034">
    <property type="component" value="Chromosome"/>
</dbReference>
<name>A0A2Z5ZIG0_9PROT</name>